<evidence type="ECO:0000313" key="2">
    <source>
        <dbReference type="Proteomes" id="UP001172743"/>
    </source>
</evidence>
<evidence type="ECO:0008006" key="3">
    <source>
        <dbReference type="Google" id="ProtNLM"/>
    </source>
</evidence>
<name>A0ABT8GVY0_9BACL</name>
<dbReference type="RefSeq" id="WP_301139883.1">
    <property type="nucleotide sequence ID" value="NZ_JAUHTQ010000025.1"/>
</dbReference>
<sequence length="129" mass="15104">MGNIYSAQNIAAFLIYELNEKEAFINSFSLQRLLVAVDNLWFKHFGHTAFKEETTAFLESNYYIKEIYDAYKEFEDQHLILPAKEWHLEYGQFQLVHRPYGVPIFTGKEMLLINGVVSKFCEHAMNKAS</sequence>
<evidence type="ECO:0000313" key="1">
    <source>
        <dbReference type="EMBL" id="MDN4495575.1"/>
    </source>
</evidence>
<gene>
    <name evidence="1" type="ORF">QYB95_18710</name>
</gene>
<dbReference type="Proteomes" id="UP001172743">
    <property type="component" value="Unassembled WGS sequence"/>
</dbReference>
<proteinExistence type="predicted"/>
<organism evidence="1 2">
    <name type="scientific">Ureibacillus aquaedulcis</name>
    <dbReference type="NCBI Taxonomy" id="3058421"/>
    <lineage>
        <taxon>Bacteria</taxon>
        <taxon>Bacillati</taxon>
        <taxon>Bacillota</taxon>
        <taxon>Bacilli</taxon>
        <taxon>Bacillales</taxon>
        <taxon>Caryophanaceae</taxon>
        <taxon>Ureibacillus</taxon>
    </lineage>
</organism>
<reference evidence="1" key="1">
    <citation type="submission" date="2023-07" db="EMBL/GenBank/DDBJ databases">
        <title>Ureibacillus sp. isolated from freshwater well.</title>
        <authorList>
            <person name="Kirdat K."/>
            <person name="Bhatt A."/>
            <person name="Teware R."/>
            <person name="Bhavsar Y."/>
            <person name="Yadav A."/>
        </authorList>
    </citation>
    <scope>NUCLEOTIDE SEQUENCE</scope>
    <source>
        <strain evidence="1">BA0131</strain>
    </source>
</reference>
<comment type="caution">
    <text evidence="1">The sequence shown here is derived from an EMBL/GenBank/DDBJ whole genome shotgun (WGS) entry which is preliminary data.</text>
</comment>
<protein>
    <recommendedName>
        <fullName evidence="3">Antitoxin SocA-like Panacea domain-containing protein</fullName>
    </recommendedName>
</protein>
<accession>A0ABT8GVY0</accession>
<keyword evidence="2" id="KW-1185">Reference proteome</keyword>
<dbReference type="EMBL" id="JAUHTQ010000025">
    <property type="protein sequence ID" value="MDN4495575.1"/>
    <property type="molecule type" value="Genomic_DNA"/>
</dbReference>